<feature type="transmembrane region" description="Helical" evidence="1">
    <location>
        <begin position="7"/>
        <end position="24"/>
    </location>
</feature>
<proteinExistence type="predicted"/>
<keyword evidence="1" id="KW-0812">Transmembrane</keyword>
<evidence type="ECO:0000313" key="2">
    <source>
        <dbReference type="EMBL" id="QGU04577.1"/>
    </source>
</evidence>
<organism evidence="2 3">
    <name type="scientific">Corynebacterium comes</name>
    <dbReference type="NCBI Taxonomy" id="2675218"/>
    <lineage>
        <taxon>Bacteria</taxon>
        <taxon>Bacillati</taxon>
        <taxon>Actinomycetota</taxon>
        <taxon>Actinomycetes</taxon>
        <taxon>Mycobacteriales</taxon>
        <taxon>Corynebacteriaceae</taxon>
        <taxon>Corynebacterium</taxon>
    </lineage>
</organism>
<dbReference type="RefSeq" id="WP_156228102.1">
    <property type="nucleotide sequence ID" value="NZ_CP046453.1"/>
</dbReference>
<accession>A0A6B8VXY1</accession>
<protein>
    <submittedName>
        <fullName evidence="2">Uncharacterized protein</fullName>
    </submittedName>
</protein>
<evidence type="ECO:0000313" key="3">
    <source>
        <dbReference type="Proteomes" id="UP000425178"/>
    </source>
</evidence>
<dbReference type="EMBL" id="CP046453">
    <property type="protein sequence ID" value="QGU04577.1"/>
    <property type="molecule type" value="Genomic_DNA"/>
</dbReference>
<sequence>MTPSRMIPMIWLRLIVILAFGVFVAWQGHWIVGIIAGILVLVSVWQLWYAYRQRERQ</sequence>
<keyword evidence="1" id="KW-0472">Membrane</keyword>
<reference evidence="2 3" key="1">
    <citation type="journal article" date="2021" name="Int. J. Syst. Evol. Microbiol.">
        <title>Classification of three corynebacterial strains isolated from a small paddock in North Rhine-Westphalia: proposal of &lt;i&gt;Corynebacterium kalinowskii&lt;/i&gt; sp. nov., &lt;i&gt;Corynebacterium comes&lt;/i&gt; sp. nov. and &lt;i&gt;Corynebacterium occultum&lt;/i&gt; sp. nov.</title>
        <authorList>
            <person name="Schaffert L."/>
            <person name="Ruwe M."/>
            <person name="Milse J."/>
            <person name="Hanuschka K."/>
            <person name="Ortseifen V."/>
            <person name="Droste J."/>
            <person name="Brandt D."/>
            <person name="Schl L."/>
            <person name="Kutter Y."/>
            <person name="Vinke S."/>
            <person name="Vieh P."/>
            <person name="Jacob L."/>
            <person name="L N.C."/>
            <person name="Schulte-Berndt E."/>
            <person name="Hain C."/>
            <person name="Linder M."/>
            <person name="Schmidt P."/>
            <person name="Wollenschl L."/>
            <person name="Luttermann T."/>
            <person name="Thieme E."/>
            <person name="Hassa J."/>
            <person name="Haak M."/>
            <person name="Wittchen M."/>
            <person name="Mentz A."/>
            <person name="Persicke M."/>
            <person name="Busche T."/>
            <person name="R C."/>
        </authorList>
    </citation>
    <scope>NUCLEOTIDE SEQUENCE [LARGE SCALE GENOMIC DNA]</scope>
    <source>
        <strain evidence="2 3">2019</strain>
    </source>
</reference>
<feature type="transmembrane region" description="Helical" evidence="1">
    <location>
        <begin position="30"/>
        <end position="51"/>
    </location>
</feature>
<name>A0A6B8VXY1_9CORY</name>
<keyword evidence="3" id="KW-1185">Reference proteome</keyword>
<dbReference type="Proteomes" id="UP000425178">
    <property type="component" value="Chromosome"/>
</dbReference>
<dbReference type="KEGG" id="ccoe:CETAM_06575"/>
<evidence type="ECO:0000256" key="1">
    <source>
        <dbReference type="SAM" id="Phobius"/>
    </source>
</evidence>
<dbReference type="AlphaFoldDB" id="A0A6B8VXY1"/>
<keyword evidence="1" id="KW-1133">Transmembrane helix</keyword>
<gene>
    <name evidence="2" type="ORF">CETAM_06575</name>
</gene>